<dbReference type="InterPro" id="IPR015421">
    <property type="entry name" value="PyrdxlP-dep_Trfase_major"/>
</dbReference>
<name>A0A177HPV1_9ACTN</name>
<keyword evidence="1" id="KW-0663">Pyridoxal phosphate</keyword>
<evidence type="ECO:0000259" key="3">
    <source>
        <dbReference type="Pfam" id="PF00266"/>
    </source>
</evidence>
<evidence type="ECO:0000256" key="2">
    <source>
        <dbReference type="SAM" id="MobiDB-lite"/>
    </source>
</evidence>
<proteinExistence type="predicted"/>
<feature type="domain" description="Aminotransferase class V" evidence="3">
    <location>
        <begin position="119"/>
        <end position="438"/>
    </location>
</feature>
<evidence type="ECO:0000313" key="4">
    <source>
        <dbReference type="EMBL" id="OAH12923.1"/>
    </source>
</evidence>
<keyword evidence="4" id="KW-0413">Isomerase</keyword>
<dbReference type="PANTHER" id="PTHR43092">
    <property type="entry name" value="L-CYSTEINE DESULFHYDRASE"/>
    <property type="match status" value="1"/>
</dbReference>
<comment type="caution">
    <text evidence="4">The sequence shown here is derived from an EMBL/GenBank/DDBJ whole genome shotgun (WGS) entry which is preliminary data.</text>
</comment>
<dbReference type="PATRIC" id="fig|1716141.3.peg.3746"/>
<dbReference type="STRING" id="1716141.STSP_35690"/>
<dbReference type="Proteomes" id="UP000077381">
    <property type="component" value="Unassembled WGS sequence"/>
</dbReference>
<dbReference type="EMBL" id="LOHS01000084">
    <property type="protein sequence ID" value="OAH12923.1"/>
    <property type="molecule type" value="Genomic_DNA"/>
</dbReference>
<dbReference type="PANTHER" id="PTHR43092:SF2">
    <property type="entry name" value="HERCYNYLCYSTEINE SULFOXIDE LYASE"/>
    <property type="match status" value="1"/>
</dbReference>
<protein>
    <submittedName>
        <fullName evidence="4">Isopenicillin N epimerase</fullName>
        <ecNumber evidence="4">5.1.1.17</ecNumber>
    </submittedName>
</protein>
<keyword evidence="5" id="KW-1185">Reference proteome</keyword>
<dbReference type="Pfam" id="PF00266">
    <property type="entry name" value="Aminotran_5"/>
    <property type="match status" value="1"/>
</dbReference>
<sequence length="462" mass="49403">MRPGTTGTGTLTARSPGPSGRVDPWQARRWALCARMPRSHPIEMWSPVSQTDVATAPPRPLLLADGRPAAAGWSLDAGRKYLNHGSFGAVPVVAQDEQNRLRVEMDRSPGLWFAGLPERVARARAEIAAFLRVAAEDLALVPNASGGASVVYANVPARPGGEVLVTDHGYGAVTMGAERLARRWGGTVRTAHVPLDADEDQAYEAVAAEMNEATGLIVLDHITSATARWMPVERIGAEARARGIPVLLDGAHVPGLAEDPLCGVECDFWIGNLHKFACAPRGTAALVARGALRDGLYPLIDSWGAPDPFPDRFDIQGTVDATSHLAAPAALDFVESTWGWDTARTYMRDLADYAERILAEAFAALTGESATVDVGMPVNALRLVRLPEGLAPTRVDADALRDRVARELGVEAAFTSFDGVGYMRLSTHVYNTAEDFEYFAERCVPVLGAWAGERHTAGGVNG</sequence>
<dbReference type="EC" id="5.1.1.17" evidence="4"/>
<dbReference type="GO" id="GO:0045439">
    <property type="term" value="F:isopenicillin-N epimerase activity"/>
    <property type="evidence" value="ECO:0007669"/>
    <property type="project" value="UniProtKB-EC"/>
</dbReference>
<dbReference type="InterPro" id="IPR000192">
    <property type="entry name" value="Aminotrans_V_dom"/>
</dbReference>
<dbReference type="Gene3D" id="3.40.640.10">
    <property type="entry name" value="Type I PLP-dependent aspartate aminotransferase-like (Major domain)"/>
    <property type="match status" value="1"/>
</dbReference>
<gene>
    <name evidence="4" type="primary">cefD_1</name>
    <name evidence="4" type="ORF">STSP_35690</name>
</gene>
<reference evidence="4 5" key="1">
    <citation type="submission" date="2015-12" db="EMBL/GenBank/DDBJ databases">
        <title>Genome sequence of Streptomyces sp. G25.</title>
        <authorList>
            <person name="Poehlein A."/>
            <person name="Roettig A."/>
            <person name="Hiessl S."/>
            <person name="Hauschild P."/>
            <person name="Schauer J."/>
            <person name="Madkour M.H."/>
            <person name="Al-Ansari A.M."/>
            <person name="Almakishah N.H."/>
            <person name="Steinbuechel A."/>
            <person name="Daniel R."/>
        </authorList>
    </citation>
    <scope>NUCLEOTIDE SEQUENCE [LARGE SCALE GENOMIC DNA]</scope>
    <source>
        <strain evidence="5">G25(2015)</strain>
    </source>
</reference>
<evidence type="ECO:0000313" key="5">
    <source>
        <dbReference type="Proteomes" id="UP000077381"/>
    </source>
</evidence>
<dbReference type="InterPro" id="IPR015422">
    <property type="entry name" value="PyrdxlP-dep_Trfase_small"/>
</dbReference>
<feature type="region of interest" description="Disordered" evidence="2">
    <location>
        <begin position="1"/>
        <end position="23"/>
    </location>
</feature>
<dbReference type="AlphaFoldDB" id="A0A177HPV1"/>
<dbReference type="InterPro" id="IPR015424">
    <property type="entry name" value="PyrdxlP-dep_Trfase"/>
</dbReference>
<accession>A0A177HPV1</accession>
<dbReference type="SUPFAM" id="SSF53383">
    <property type="entry name" value="PLP-dependent transferases"/>
    <property type="match status" value="1"/>
</dbReference>
<evidence type="ECO:0000256" key="1">
    <source>
        <dbReference type="ARBA" id="ARBA00022898"/>
    </source>
</evidence>
<dbReference type="Gene3D" id="3.90.1150.10">
    <property type="entry name" value="Aspartate Aminotransferase, domain 1"/>
    <property type="match status" value="1"/>
</dbReference>
<organism evidence="4 5">
    <name type="scientific">Streptomyces jeddahensis</name>
    <dbReference type="NCBI Taxonomy" id="1716141"/>
    <lineage>
        <taxon>Bacteria</taxon>
        <taxon>Bacillati</taxon>
        <taxon>Actinomycetota</taxon>
        <taxon>Actinomycetes</taxon>
        <taxon>Kitasatosporales</taxon>
        <taxon>Streptomycetaceae</taxon>
        <taxon>Streptomyces</taxon>
    </lineage>
</organism>